<dbReference type="PANTHER" id="PTHR11806:SF0">
    <property type="entry name" value="PROTEIN MTO1 HOMOLOG, MITOCHONDRIAL"/>
    <property type="match status" value="1"/>
</dbReference>
<feature type="binding site" evidence="12">
    <location>
        <position position="181"/>
    </location>
    <ligand>
        <name>FAD</name>
        <dbReference type="ChEBI" id="CHEBI:57692"/>
    </ligand>
</feature>
<evidence type="ECO:0000313" key="15">
    <source>
        <dbReference type="Proteomes" id="UP000026249"/>
    </source>
</evidence>
<evidence type="ECO:0000256" key="6">
    <source>
        <dbReference type="ARBA" id="ARBA00022630"/>
    </source>
</evidence>
<keyword evidence="9 12" id="KW-0520">NAD</keyword>
<evidence type="ECO:0000313" key="14">
    <source>
        <dbReference type="EMBL" id="KAJ57250.1"/>
    </source>
</evidence>
<dbReference type="InterPro" id="IPR026904">
    <property type="entry name" value="MnmG_C"/>
</dbReference>
<dbReference type="InterPro" id="IPR020595">
    <property type="entry name" value="MnmG-rel_CS"/>
</dbReference>
<dbReference type="GO" id="GO:0050660">
    <property type="term" value="F:flavin adenine dinucleotide binding"/>
    <property type="evidence" value="ECO:0007669"/>
    <property type="project" value="UniProtKB-UniRule"/>
</dbReference>
<dbReference type="AlphaFoldDB" id="A0A037ZNL6"/>
<name>A0A037ZNL6_9RHOB</name>
<evidence type="ECO:0000256" key="2">
    <source>
        <dbReference type="ARBA" id="ARBA00003717"/>
    </source>
</evidence>
<dbReference type="PROSITE" id="PS01280">
    <property type="entry name" value="GIDA_1"/>
    <property type="match status" value="1"/>
</dbReference>
<evidence type="ECO:0000256" key="11">
    <source>
        <dbReference type="ARBA" id="ARBA00031800"/>
    </source>
</evidence>
<dbReference type="Pfam" id="PF21680">
    <property type="entry name" value="GIDA_C_1st"/>
    <property type="match status" value="1"/>
</dbReference>
<dbReference type="InterPro" id="IPR040131">
    <property type="entry name" value="MnmG_N"/>
</dbReference>
<keyword evidence="5 12" id="KW-0963">Cytoplasm</keyword>
<evidence type="ECO:0000256" key="8">
    <source>
        <dbReference type="ARBA" id="ARBA00022827"/>
    </source>
</evidence>
<dbReference type="NCBIfam" id="TIGR00136">
    <property type="entry name" value="mnmG_gidA"/>
    <property type="match status" value="1"/>
</dbReference>
<proteinExistence type="inferred from homology"/>
<dbReference type="Pfam" id="PF13932">
    <property type="entry name" value="SAM_GIDA_C"/>
    <property type="match status" value="1"/>
</dbReference>
<feature type="binding site" evidence="12">
    <location>
        <position position="370"/>
    </location>
    <ligand>
        <name>FAD</name>
        <dbReference type="ChEBI" id="CHEBI:57692"/>
    </ligand>
</feature>
<dbReference type="Gene3D" id="1.10.150.570">
    <property type="entry name" value="GidA associated domain, C-terminal subdomain"/>
    <property type="match status" value="1"/>
</dbReference>
<dbReference type="InterPro" id="IPR047001">
    <property type="entry name" value="MnmG_C_subdom"/>
</dbReference>
<comment type="function">
    <text evidence="2 12">NAD-binding protein involved in the addition of a carboxymethylaminomethyl (cmnm) group at the wobble position (U34) of certain tRNAs, forming tRNA-cmnm(5)s(2)U34.</text>
</comment>
<protein>
    <recommendedName>
        <fullName evidence="4 12">tRNA uridine 5-carboxymethylaminomethyl modification enzyme MnmG</fullName>
    </recommendedName>
    <alternativeName>
        <fullName evidence="11 12">Glucose-inhibited division protein A</fullName>
    </alternativeName>
</protein>
<comment type="similarity">
    <text evidence="3 12">Belongs to the MnmG family.</text>
</comment>
<dbReference type="FunFam" id="3.50.50.60:FF:000002">
    <property type="entry name" value="tRNA uridine 5-carboxymethylaminomethyl modification enzyme MnmG"/>
    <property type="match status" value="1"/>
</dbReference>
<dbReference type="PROSITE" id="PS01281">
    <property type="entry name" value="GIDA_2"/>
    <property type="match status" value="1"/>
</dbReference>
<keyword evidence="7 12" id="KW-0819">tRNA processing</keyword>
<dbReference type="RefSeq" id="WP_035255529.1">
    <property type="nucleotide sequence ID" value="NZ_JFKE01000001.1"/>
</dbReference>
<dbReference type="GO" id="GO:0005829">
    <property type="term" value="C:cytosol"/>
    <property type="evidence" value="ECO:0007669"/>
    <property type="project" value="TreeGrafter"/>
</dbReference>
<dbReference type="InterPro" id="IPR002218">
    <property type="entry name" value="MnmG-rel"/>
</dbReference>
<keyword evidence="8 12" id="KW-0274">FAD</keyword>
<feature type="domain" description="tRNA uridine 5-carboxymethylaminomethyl modification enzyme C-terminal subdomain" evidence="13">
    <location>
        <begin position="542"/>
        <end position="613"/>
    </location>
</feature>
<dbReference type="FunFam" id="1.10.150.570:FF:000001">
    <property type="entry name" value="tRNA uridine 5-carboxymethylaminomethyl modification enzyme MnmG"/>
    <property type="match status" value="1"/>
</dbReference>
<evidence type="ECO:0000256" key="9">
    <source>
        <dbReference type="ARBA" id="ARBA00023027"/>
    </source>
</evidence>
<dbReference type="Gene3D" id="3.50.50.60">
    <property type="entry name" value="FAD/NAD(P)-binding domain"/>
    <property type="match status" value="2"/>
</dbReference>
<dbReference type="InterPro" id="IPR044920">
    <property type="entry name" value="MnmG_C_subdom_sf"/>
</dbReference>
<dbReference type="HAMAP" id="MF_00129">
    <property type="entry name" value="MnmG_GidA"/>
    <property type="match status" value="1"/>
</dbReference>
<dbReference type="InterPro" id="IPR036188">
    <property type="entry name" value="FAD/NAD-bd_sf"/>
</dbReference>
<feature type="binding site" evidence="12">
    <location>
        <begin position="15"/>
        <end position="20"/>
    </location>
    <ligand>
        <name>FAD</name>
        <dbReference type="ChEBI" id="CHEBI:57692"/>
    </ligand>
</feature>
<dbReference type="EMBL" id="JFKE01000001">
    <property type="protein sequence ID" value="KAJ57250.1"/>
    <property type="molecule type" value="Genomic_DNA"/>
</dbReference>
<comment type="subunit">
    <text evidence="10 12">Homodimer. Heterotetramer of two MnmE and two MnmG subunits.</text>
</comment>
<sequence length="623" mass="67467">MFHVKHRAFDVVVIGGGHAGAEAAHAAARRGANTALVTLKATDLGVMSCNPAIGGLGKGHLVREVDAMDGIMGRAADAAGIQFRLLNRRKGPAVQGPRTQADRALYRAAVQSLTAAQPNLTVVEGEVTDLIIEGVRVCGVVVGDDELRAGAVVLTTGTFLRGVIHIGDEQRAGGRMGDKPSVRLAERIDDFGLPLGRLKTGTPPRLDGDTIDWSGLDMQPGDDDPVMFSFLSKEVQARQISCGITHTNEETHAIIRSNLDRSAMYGGHIEGVGPRYCPSIEDKIVRFADKTSHQIFLEPEGLTTSTIYPNGISTSLPVDVQEAYVRSIKGLRDVVIQQPGYAIEYDYVDPLALNAQLRLRAVEGLYLAGQINGTTGYEEAAAQGLVAGLNAAGEACDLEPVKFTRNESYIGVMIDDLITRGVSEPYRMFTSRAEFRLSLRADNADQRLTPLGLQAGCVGDTRQMQFIDKMERLRAARSTLEGMALSPTALKAAGLQVKEDGKRRNGMDLLAFPDVTFDHLLGFEPALNDILPEDRDQVAKDALYANYIRRQAQDVAVMQRDEAHEIPAGFDFLVLEGLSNELKQKLHRARPETLGQAGRVEGMTPAALTLILAKLRQQSRKSA</sequence>
<keyword evidence="15" id="KW-1185">Reference proteome</keyword>
<dbReference type="InterPro" id="IPR004416">
    <property type="entry name" value="MnmG"/>
</dbReference>
<keyword evidence="6 12" id="KW-0285">Flavoprotein</keyword>
<dbReference type="GO" id="GO:0030488">
    <property type="term" value="P:tRNA methylation"/>
    <property type="evidence" value="ECO:0007669"/>
    <property type="project" value="TreeGrafter"/>
</dbReference>
<comment type="caution">
    <text evidence="14">The sequence shown here is derived from an EMBL/GenBank/DDBJ whole genome shotgun (WGS) entry which is preliminary data.</text>
</comment>
<dbReference type="SUPFAM" id="SSF51905">
    <property type="entry name" value="FAD/NAD(P)-binding domain"/>
    <property type="match status" value="1"/>
</dbReference>
<evidence type="ECO:0000256" key="10">
    <source>
        <dbReference type="ARBA" id="ARBA00025948"/>
    </source>
</evidence>
<evidence type="ECO:0000256" key="1">
    <source>
        <dbReference type="ARBA" id="ARBA00001974"/>
    </source>
</evidence>
<dbReference type="Proteomes" id="UP000026249">
    <property type="component" value="Unassembled WGS sequence"/>
</dbReference>
<dbReference type="InterPro" id="IPR049312">
    <property type="entry name" value="GIDA_C_N"/>
</dbReference>
<dbReference type="OrthoDB" id="9815560at2"/>
<organism evidence="14 15">
    <name type="scientific">Actibacterium mucosum KCTC 23349</name>
    <dbReference type="NCBI Taxonomy" id="1454373"/>
    <lineage>
        <taxon>Bacteria</taxon>
        <taxon>Pseudomonadati</taxon>
        <taxon>Pseudomonadota</taxon>
        <taxon>Alphaproteobacteria</taxon>
        <taxon>Rhodobacterales</taxon>
        <taxon>Roseobacteraceae</taxon>
        <taxon>Actibacterium</taxon>
    </lineage>
</organism>
<dbReference type="Pfam" id="PF01134">
    <property type="entry name" value="GIDA"/>
    <property type="match status" value="1"/>
</dbReference>
<accession>A0A037ZNL6</accession>
<evidence type="ECO:0000256" key="4">
    <source>
        <dbReference type="ARBA" id="ARBA00020461"/>
    </source>
</evidence>
<feature type="binding site" evidence="12">
    <location>
        <position position="127"/>
    </location>
    <ligand>
        <name>FAD</name>
        <dbReference type="ChEBI" id="CHEBI:57692"/>
    </ligand>
</feature>
<comment type="cofactor">
    <cofactor evidence="1 12">
        <name>FAD</name>
        <dbReference type="ChEBI" id="CHEBI:57692"/>
    </cofactor>
</comment>
<dbReference type="STRING" id="1454373.ACMU_01780"/>
<comment type="subcellular location">
    <subcellularLocation>
        <location evidence="12">Cytoplasm</location>
    </subcellularLocation>
</comment>
<dbReference type="SMART" id="SM01228">
    <property type="entry name" value="GIDA_assoc_3"/>
    <property type="match status" value="1"/>
</dbReference>
<evidence type="ECO:0000256" key="5">
    <source>
        <dbReference type="ARBA" id="ARBA00022490"/>
    </source>
</evidence>
<reference evidence="14 15" key="1">
    <citation type="submission" date="2014-03" db="EMBL/GenBank/DDBJ databases">
        <title>Draft Genome Sequence of Actibacterium mucosum KCTC 23349, a Marine Alphaproteobacterium with Complex Ionic Requirements Isolated from Mediterranean Seawater at Malvarrosa Beach, Valencia, Spain.</title>
        <authorList>
            <person name="Arahal D.R."/>
            <person name="Shao Z."/>
            <person name="Lai Q."/>
            <person name="Pujalte M.J."/>
        </authorList>
    </citation>
    <scope>NUCLEOTIDE SEQUENCE [LARGE SCALE GENOMIC DNA]</scope>
    <source>
        <strain evidence="14 15">KCTC 23349</strain>
    </source>
</reference>
<evidence type="ECO:0000259" key="13">
    <source>
        <dbReference type="SMART" id="SM01228"/>
    </source>
</evidence>
<evidence type="ECO:0000256" key="7">
    <source>
        <dbReference type="ARBA" id="ARBA00022694"/>
    </source>
</evidence>
<dbReference type="GO" id="GO:0002098">
    <property type="term" value="P:tRNA wobble uridine modification"/>
    <property type="evidence" value="ECO:0007669"/>
    <property type="project" value="InterPro"/>
</dbReference>
<gene>
    <name evidence="12" type="primary">mnmG</name>
    <name evidence="12" type="synonym">gidA</name>
    <name evidence="14" type="ORF">ACMU_01780</name>
</gene>
<feature type="binding site" evidence="12">
    <location>
        <begin position="273"/>
        <end position="287"/>
    </location>
    <ligand>
        <name>NAD(+)</name>
        <dbReference type="ChEBI" id="CHEBI:57540"/>
    </ligand>
</feature>
<evidence type="ECO:0000256" key="12">
    <source>
        <dbReference type="HAMAP-Rule" id="MF_00129"/>
    </source>
</evidence>
<evidence type="ECO:0000256" key="3">
    <source>
        <dbReference type="ARBA" id="ARBA00007653"/>
    </source>
</evidence>
<dbReference type="PANTHER" id="PTHR11806">
    <property type="entry name" value="GLUCOSE INHIBITED DIVISION PROTEIN A"/>
    <property type="match status" value="1"/>
</dbReference>